<dbReference type="RefSeq" id="WP_189071049.1">
    <property type="nucleotide sequence ID" value="NZ_BMPE01000034.1"/>
</dbReference>
<evidence type="ECO:0000259" key="1">
    <source>
        <dbReference type="Pfam" id="PF00144"/>
    </source>
</evidence>
<gene>
    <name evidence="2" type="ORF">GCM10010844_43310</name>
</gene>
<organism evidence="2 3">
    <name type="scientific">Deinococcus radiotolerans</name>
    <dbReference type="NCBI Taxonomy" id="1309407"/>
    <lineage>
        <taxon>Bacteria</taxon>
        <taxon>Thermotogati</taxon>
        <taxon>Deinococcota</taxon>
        <taxon>Deinococci</taxon>
        <taxon>Deinococcales</taxon>
        <taxon>Deinococcaceae</taxon>
        <taxon>Deinococcus</taxon>
    </lineage>
</organism>
<dbReference type="InterPro" id="IPR001466">
    <property type="entry name" value="Beta-lactam-related"/>
</dbReference>
<dbReference type="EMBL" id="BMPE01000034">
    <property type="protein sequence ID" value="GGL19662.1"/>
    <property type="molecule type" value="Genomic_DNA"/>
</dbReference>
<name>A0ABQ2FRH2_9DEIO</name>
<accession>A0ABQ2FRH2</accession>
<dbReference type="Gene3D" id="3.40.710.10">
    <property type="entry name" value="DD-peptidase/beta-lactamase superfamily"/>
    <property type="match status" value="1"/>
</dbReference>
<sequence length="351" mass="38051">MVHDLHAYLDQLDHDGDFHGTVLITSQDGPPLARAYGLADRTWNVRHTPGTRFRVASIGKAFTAVAVWHLIETGRLMLDTPAHDVLDLSGTRIPPAVTVRHLLTMTAGLADWFEESLNWPEEWQRLRAQHDVFALRTNRDYLPLFAHKAPLAGVGEHFRYSNASFILLGLILEDILGRPYEETVQDLVFGRAGMTATGFDHTDDVVPDTAQGYVPPSEPDGRWRRNTYLVTPAPAADGGVTSAAADLDRFLHALRGGQLLSAPLSAQLLNGERSVAGAGTLRGQATRVGHGLTCSLDLQGQVTRVGLTGEEEGVSARAADYPLLGVHVVVLSNVSGGAARVTWDLHDLLTS</sequence>
<protein>
    <recommendedName>
        <fullName evidence="1">Beta-lactamase-related domain-containing protein</fullName>
    </recommendedName>
</protein>
<reference evidence="3" key="1">
    <citation type="journal article" date="2019" name="Int. J. Syst. Evol. Microbiol.">
        <title>The Global Catalogue of Microorganisms (GCM) 10K type strain sequencing project: providing services to taxonomists for standard genome sequencing and annotation.</title>
        <authorList>
            <consortium name="The Broad Institute Genomics Platform"/>
            <consortium name="The Broad Institute Genome Sequencing Center for Infectious Disease"/>
            <person name="Wu L."/>
            <person name="Ma J."/>
        </authorList>
    </citation>
    <scope>NUCLEOTIDE SEQUENCE [LARGE SCALE GENOMIC DNA]</scope>
    <source>
        <strain evidence="3">JCM 19173</strain>
    </source>
</reference>
<dbReference type="Pfam" id="PF00144">
    <property type="entry name" value="Beta-lactamase"/>
    <property type="match status" value="1"/>
</dbReference>
<feature type="domain" description="Beta-lactamase-related" evidence="1">
    <location>
        <begin position="7"/>
        <end position="341"/>
    </location>
</feature>
<keyword evidence="3" id="KW-1185">Reference proteome</keyword>
<dbReference type="PANTHER" id="PTHR43283">
    <property type="entry name" value="BETA-LACTAMASE-RELATED"/>
    <property type="match status" value="1"/>
</dbReference>
<comment type="caution">
    <text evidence="2">The sequence shown here is derived from an EMBL/GenBank/DDBJ whole genome shotgun (WGS) entry which is preliminary data.</text>
</comment>
<evidence type="ECO:0000313" key="2">
    <source>
        <dbReference type="EMBL" id="GGL19662.1"/>
    </source>
</evidence>
<dbReference type="InterPro" id="IPR050789">
    <property type="entry name" value="Diverse_Enzym_Activities"/>
</dbReference>
<dbReference type="InterPro" id="IPR012338">
    <property type="entry name" value="Beta-lactam/transpept-like"/>
</dbReference>
<dbReference type="SUPFAM" id="SSF56601">
    <property type="entry name" value="beta-lactamase/transpeptidase-like"/>
    <property type="match status" value="1"/>
</dbReference>
<evidence type="ECO:0000313" key="3">
    <source>
        <dbReference type="Proteomes" id="UP000604341"/>
    </source>
</evidence>
<dbReference type="Proteomes" id="UP000604341">
    <property type="component" value="Unassembled WGS sequence"/>
</dbReference>
<proteinExistence type="predicted"/>